<comment type="caution">
    <text evidence="1">The sequence shown here is derived from an EMBL/GenBank/DDBJ whole genome shotgun (WGS) entry which is preliminary data.</text>
</comment>
<name>A0A5C8DY30_9SPIR</name>
<evidence type="ECO:0000313" key="2">
    <source>
        <dbReference type="Proteomes" id="UP000324707"/>
    </source>
</evidence>
<dbReference type="EMBL" id="SAXX01000023">
    <property type="protein sequence ID" value="TXJ30430.1"/>
    <property type="molecule type" value="Genomic_DNA"/>
</dbReference>
<sequence>MKKLLMLFLLTAISVYGYEAIPYMFNNLIPYGISPDEVNQILVESNFASSEGEVVSGSFYVSTSPDPDLVWYNPQTVKWVNIKFTTNEVSDLFKRDSNLLYFSYQTEDEFKCIVVNSDNISEDASPVGAETKWSYKFFFHNDKLFAVSSRYEGDYKVEEYKNRNPQNQYAHPGYIMSSGLFQRTLEGFQSKFGGFHNKRIITLDNFASMNYGNYGNKAANTSLSVYYASYNGRKINFLASYVDNFRITPLYYRFQNRTYENYFDVADIPVGIQSNIEINKTEEDNEEDYQ</sequence>
<dbReference type="Proteomes" id="UP000324707">
    <property type="component" value="Unassembled WGS sequence"/>
</dbReference>
<gene>
    <name evidence="1" type="ORF">EPJ69_10205</name>
</gene>
<reference evidence="1 2" key="1">
    <citation type="journal article" date="1992" name="Lakartidningen">
        <title>[Penicillin V and not amoxicillin is the first choice preparation in acute otitis].</title>
        <authorList>
            <person name="Kamme C."/>
            <person name="Lundgren K."/>
            <person name="Prellner K."/>
        </authorList>
    </citation>
    <scope>NUCLEOTIDE SEQUENCE [LARGE SCALE GENOMIC DNA]</scope>
    <source>
        <strain evidence="1 2">PC5538III-lc</strain>
    </source>
</reference>
<accession>A0A5C8DY30</accession>
<organism evidence="1 2">
    <name type="scientific">Brachyspira aalborgi</name>
    <dbReference type="NCBI Taxonomy" id="29522"/>
    <lineage>
        <taxon>Bacteria</taxon>
        <taxon>Pseudomonadati</taxon>
        <taxon>Spirochaetota</taxon>
        <taxon>Spirochaetia</taxon>
        <taxon>Brachyspirales</taxon>
        <taxon>Brachyspiraceae</taxon>
        <taxon>Brachyspira</taxon>
    </lineage>
</organism>
<evidence type="ECO:0000313" key="1">
    <source>
        <dbReference type="EMBL" id="TXJ30430.1"/>
    </source>
</evidence>
<proteinExistence type="predicted"/>
<protein>
    <submittedName>
        <fullName evidence="1">Uncharacterized protein</fullName>
    </submittedName>
</protein>
<dbReference type="RefSeq" id="WP_147737293.1">
    <property type="nucleotide sequence ID" value="NZ_SAXX01000023.1"/>
</dbReference>
<dbReference type="AlphaFoldDB" id="A0A5C8DY30"/>